<comment type="similarity">
    <text evidence="3 8">Belongs to the inositol monophosphatase superfamily.</text>
</comment>
<feature type="binding site" evidence="7">
    <location>
        <position position="69"/>
    </location>
    <ligand>
        <name>Mg(2+)</name>
        <dbReference type="ChEBI" id="CHEBI:18420"/>
        <label>1</label>
        <note>catalytic</note>
    </ligand>
</feature>
<dbReference type="InterPro" id="IPR020550">
    <property type="entry name" value="Inositol_monophosphatase_CS"/>
</dbReference>
<evidence type="ECO:0000256" key="5">
    <source>
        <dbReference type="ARBA" id="ARBA00022801"/>
    </source>
</evidence>
<comment type="caution">
    <text evidence="9">The sequence shown here is derived from an EMBL/GenBank/DDBJ whole genome shotgun (WGS) entry which is preliminary data.</text>
</comment>
<dbReference type="Gene3D" id="3.30.540.10">
    <property type="entry name" value="Fructose-1,6-Bisphosphatase, subunit A, domain 1"/>
    <property type="match status" value="1"/>
</dbReference>
<dbReference type="InterPro" id="IPR000760">
    <property type="entry name" value="Inositol_monophosphatase-like"/>
</dbReference>
<dbReference type="PROSITE" id="PS00629">
    <property type="entry name" value="IMP_1"/>
    <property type="match status" value="1"/>
</dbReference>
<protein>
    <recommendedName>
        <fullName evidence="8">Inositol-1-monophosphatase</fullName>
        <ecNumber evidence="8">3.1.3.25</ecNumber>
    </recommendedName>
</protein>
<dbReference type="PANTHER" id="PTHR20854">
    <property type="entry name" value="INOSITOL MONOPHOSPHATASE"/>
    <property type="match status" value="1"/>
</dbReference>
<accession>A0A9D2S1L7</accession>
<organism evidence="9 10">
    <name type="scientific">Candidatus Ruthenibacterium avium</name>
    <dbReference type="NCBI Taxonomy" id="2838751"/>
    <lineage>
        <taxon>Bacteria</taxon>
        <taxon>Bacillati</taxon>
        <taxon>Bacillota</taxon>
        <taxon>Clostridia</taxon>
        <taxon>Eubacteriales</taxon>
        <taxon>Oscillospiraceae</taxon>
        <taxon>Ruthenibacterium</taxon>
    </lineage>
</organism>
<dbReference type="GO" id="GO:0007165">
    <property type="term" value="P:signal transduction"/>
    <property type="evidence" value="ECO:0007669"/>
    <property type="project" value="TreeGrafter"/>
</dbReference>
<feature type="binding site" evidence="7">
    <location>
        <position position="88"/>
    </location>
    <ligand>
        <name>Mg(2+)</name>
        <dbReference type="ChEBI" id="CHEBI:18420"/>
        <label>1</label>
        <note>catalytic</note>
    </ligand>
</feature>
<evidence type="ECO:0000256" key="6">
    <source>
        <dbReference type="ARBA" id="ARBA00022842"/>
    </source>
</evidence>
<dbReference type="InterPro" id="IPR033942">
    <property type="entry name" value="IMPase"/>
</dbReference>
<dbReference type="SUPFAM" id="SSF56655">
    <property type="entry name" value="Carbohydrate phosphatase"/>
    <property type="match status" value="1"/>
</dbReference>
<comment type="catalytic activity">
    <reaction evidence="1 8">
        <text>a myo-inositol phosphate + H2O = myo-inositol + phosphate</text>
        <dbReference type="Rhea" id="RHEA:24056"/>
        <dbReference type="ChEBI" id="CHEBI:15377"/>
        <dbReference type="ChEBI" id="CHEBI:17268"/>
        <dbReference type="ChEBI" id="CHEBI:43474"/>
        <dbReference type="ChEBI" id="CHEBI:84139"/>
        <dbReference type="EC" id="3.1.3.25"/>
    </reaction>
</comment>
<dbReference type="PRINTS" id="PR00377">
    <property type="entry name" value="IMPHPHTASES"/>
</dbReference>
<name>A0A9D2S1L7_9FIRM</name>
<comment type="cofactor">
    <cofactor evidence="2 7 8">
        <name>Mg(2+)</name>
        <dbReference type="ChEBI" id="CHEBI:18420"/>
    </cofactor>
</comment>
<dbReference type="Proteomes" id="UP000824209">
    <property type="component" value="Unassembled WGS sequence"/>
</dbReference>
<sequence>MTLAEKQALADKIADIAKQAGKMIAETKATHVAQKSSVADVVTDMDLKSQQFIIQKCAKLLPDSSFLAEEEGRQTIGAGFTWVIDPIDGTTNYMYQYQHSCVSIALYEHGHALIGVVYNPYLDECFLAVDECQSTCNGVPIHVSENAMSEGLVLIGTSPYHKHLADQSFSVFKRLFLAARDLRRSGSAALDLCYVASGRADAFYEAILQPWDYAAGLLILQQAGGMTQADTPDAFTKLQPTGVLCSNAVCHEDFCRLVQQD</sequence>
<keyword evidence="6 7" id="KW-0460">Magnesium</keyword>
<evidence type="ECO:0000256" key="3">
    <source>
        <dbReference type="ARBA" id="ARBA00009759"/>
    </source>
</evidence>
<dbReference type="EMBL" id="DWYA01000054">
    <property type="protein sequence ID" value="HJB39966.1"/>
    <property type="molecule type" value="Genomic_DNA"/>
</dbReference>
<reference evidence="9" key="2">
    <citation type="submission" date="2021-04" db="EMBL/GenBank/DDBJ databases">
        <authorList>
            <person name="Gilroy R."/>
        </authorList>
    </citation>
    <scope>NUCLEOTIDE SEQUENCE</scope>
    <source>
        <strain evidence="9">ChiBcec8-14828</strain>
    </source>
</reference>
<reference evidence="9" key="1">
    <citation type="journal article" date="2021" name="PeerJ">
        <title>Extensive microbial diversity within the chicken gut microbiome revealed by metagenomics and culture.</title>
        <authorList>
            <person name="Gilroy R."/>
            <person name="Ravi A."/>
            <person name="Getino M."/>
            <person name="Pursley I."/>
            <person name="Horton D.L."/>
            <person name="Alikhan N.F."/>
            <person name="Baker D."/>
            <person name="Gharbi K."/>
            <person name="Hall N."/>
            <person name="Watson M."/>
            <person name="Adriaenssens E.M."/>
            <person name="Foster-Nyarko E."/>
            <person name="Jarju S."/>
            <person name="Secka A."/>
            <person name="Antonio M."/>
            <person name="Oren A."/>
            <person name="Chaudhuri R.R."/>
            <person name="La Ragione R."/>
            <person name="Hildebrand F."/>
            <person name="Pallen M.J."/>
        </authorList>
    </citation>
    <scope>NUCLEOTIDE SEQUENCE</scope>
    <source>
        <strain evidence="9">ChiBcec8-14828</strain>
    </source>
</reference>
<dbReference type="GO" id="GO:0008934">
    <property type="term" value="F:inositol monophosphate 1-phosphatase activity"/>
    <property type="evidence" value="ECO:0007669"/>
    <property type="project" value="InterPro"/>
</dbReference>
<dbReference type="GO" id="GO:0006020">
    <property type="term" value="P:inositol metabolic process"/>
    <property type="evidence" value="ECO:0007669"/>
    <property type="project" value="TreeGrafter"/>
</dbReference>
<evidence type="ECO:0000313" key="10">
    <source>
        <dbReference type="Proteomes" id="UP000824209"/>
    </source>
</evidence>
<dbReference type="InterPro" id="IPR020583">
    <property type="entry name" value="Inositol_monoP_metal-BS"/>
</dbReference>
<dbReference type="Pfam" id="PF00459">
    <property type="entry name" value="Inositol_P"/>
    <property type="match status" value="1"/>
</dbReference>
<dbReference type="EC" id="3.1.3.25" evidence="8"/>
<evidence type="ECO:0000313" key="9">
    <source>
        <dbReference type="EMBL" id="HJB39966.1"/>
    </source>
</evidence>
<gene>
    <name evidence="9" type="ORF">H9943_06160</name>
</gene>
<dbReference type="GO" id="GO:0046872">
    <property type="term" value="F:metal ion binding"/>
    <property type="evidence" value="ECO:0007669"/>
    <property type="project" value="UniProtKB-KW"/>
</dbReference>
<dbReference type="AlphaFoldDB" id="A0A9D2S1L7"/>
<feature type="binding site" evidence="7">
    <location>
        <position position="85"/>
    </location>
    <ligand>
        <name>Mg(2+)</name>
        <dbReference type="ChEBI" id="CHEBI:18420"/>
        <label>1</label>
        <note>catalytic</note>
    </ligand>
</feature>
<proteinExistence type="inferred from homology"/>
<evidence type="ECO:0000256" key="8">
    <source>
        <dbReference type="RuleBase" id="RU364068"/>
    </source>
</evidence>
<keyword evidence="4 7" id="KW-0479">Metal-binding</keyword>
<evidence type="ECO:0000256" key="4">
    <source>
        <dbReference type="ARBA" id="ARBA00022723"/>
    </source>
</evidence>
<evidence type="ECO:0000256" key="2">
    <source>
        <dbReference type="ARBA" id="ARBA00001946"/>
    </source>
</evidence>
<keyword evidence="5 8" id="KW-0378">Hydrolase</keyword>
<feature type="binding site" evidence="7">
    <location>
        <position position="212"/>
    </location>
    <ligand>
        <name>Mg(2+)</name>
        <dbReference type="ChEBI" id="CHEBI:18420"/>
        <label>1</label>
        <note>catalytic</note>
    </ligand>
</feature>
<dbReference type="CDD" id="cd01639">
    <property type="entry name" value="IMPase"/>
    <property type="match status" value="1"/>
</dbReference>
<dbReference type="GO" id="GO:0046854">
    <property type="term" value="P:phosphatidylinositol phosphate biosynthetic process"/>
    <property type="evidence" value="ECO:0007669"/>
    <property type="project" value="InterPro"/>
</dbReference>
<dbReference type="PANTHER" id="PTHR20854:SF4">
    <property type="entry name" value="INOSITOL-1-MONOPHOSPHATASE-RELATED"/>
    <property type="match status" value="1"/>
</dbReference>
<feature type="binding site" evidence="7">
    <location>
        <position position="87"/>
    </location>
    <ligand>
        <name>Mg(2+)</name>
        <dbReference type="ChEBI" id="CHEBI:18420"/>
        <label>1</label>
        <note>catalytic</note>
    </ligand>
</feature>
<dbReference type="PROSITE" id="PS00630">
    <property type="entry name" value="IMP_2"/>
    <property type="match status" value="1"/>
</dbReference>
<evidence type="ECO:0000256" key="1">
    <source>
        <dbReference type="ARBA" id="ARBA00001033"/>
    </source>
</evidence>
<dbReference type="Gene3D" id="3.40.190.80">
    <property type="match status" value="1"/>
</dbReference>
<evidence type="ECO:0000256" key="7">
    <source>
        <dbReference type="PIRSR" id="PIRSR600760-2"/>
    </source>
</evidence>